<sequence>MAHNVLRGGKQLKKLIESKKRVSQKSVFNFETPFLAGKERIRFCPVFKPIAQCFGQESKRRGSGACGIAVS</sequence>
<protein>
    <submittedName>
        <fullName evidence="1">Uncharacterized protein</fullName>
    </submittedName>
</protein>
<organism evidence="1 2">
    <name type="scientific">Sporolactobacillus terrae</name>
    <dbReference type="NCBI Taxonomy" id="269673"/>
    <lineage>
        <taxon>Bacteria</taxon>
        <taxon>Bacillati</taxon>
        <taxon>Bacillota</taxon>
        <taxon>Bacilli</taxon>
        <taxon>Bacillales</taxon>
        <taxon>Sporolactobacillaceae</taxon>
        <taxon>Sporolactobacillus</taxon>
    </lineage>
</organism>
<accession>A0ABX5Q4Z0</accession>
<name>A0ABX5Q4Z0_9BACL</name>
<evidence type="ECO:0000313" key="2">
    <source>
        <dbReference type="Proteomes" id="UP000285882"/>
    </source>
</evidence>
<dbReference type="EMBL" id="CP025688">
    <property type="protein sequence ID" value="QAA21723.1"/>
    <property type="molecule type" value="Genomic_DNA"/>
</dbReference>
<reference evidence="1 2" key="1">
    <citation type="submission" date="2018-01" db="EMBL/GenBank/DDBJ databases">
        <title>Complete genome sequencing of Sporolactobacillus terrae DLG3.</title>
        <authorList>
            <person name="Nam Y.-D."/>
            <person name="Kang J."/>
            <person name="Chung W.-H."/>
        </authorList>
    </citation>
    <scope>NUCLEOTIDE SEQUENCE [LARGE SCALE GENOMIC DNA]</scope>
    <source>
        <strain evidence="1 2">DLG3</strain>
    </source>
</reference>
<dbReference type="Proteomes" id="UP000285882">
    <property type="component" value="Chromosome"/>
</dbReference>
<evidence type="ECO:0000313" key="1">
    <source>
        <dbReference type="EMBL" id="QAA21723.1"/>
    </source>
</evidence>
<gene>
    <name evidence="1" type="ORF">C0674_03280</name>
</gene>
<proteinExistence type="predicted"/>
<keyword evidence="2" id="KW-1185">Reference proteome</keyword>